<comment type="function">
    <text evidence="1">Involved in the high-affinity zinc uptake transport system.</text>
</comment>
<feature type="transmembrane region" description="Helical" evidence="14">
    <location>
        <begin position="48"/>
        <end position="80"/>
    </location>
</feature>
<keyword evidence="11 14" id="KW-0472">Membrane</keyword>
<evidence type="ECO:0000256" key="3">
    <source>
        <dbReference type="ARBA" id="ARBA00008034"/>
    </source>
</evidence>
<evidence type="ECO:0000256" key="11">
    <source>
        <dbReference type="ARBA" id="ARBA00023136"/>
    </source>
</evidence>
<comment type="caution">
    <text evidence="15">The sequence shown here is derived from an EMBL/GenBank/DDBJ whole genome shotgun (WGS) entry which is preliminary data.</text>
</comment>
<keyword evidence="6 13" id="KW-0812">Transmembrane</keyword>
<comment type="subcellular location">
    <subcellularLocation>
        <location evidence="2 13">Cell membrane</location>
        <topology evidence="2 13">Multi-pass membrane protein</topology>
    </subcellularLocation>
</comment>
<protein>
    <recommendedName>
        <fullName evidence="12">High-affinity zinc uptake system membrane protein ZnuB</fullName>
    </recommendedName>
</protein>
<proteinExistence type="inferred from homology"/>
<dbReference type="GO" id="GO:0043190">
    <property type="term" value="C:ATP-binding cassette (ABC) transporter complex"/>
    <property type="evidence" value="ECO:0007669"/>
    <property type="project" value="InterPro"/>
</dbReference>
<organism evidence="15 16">
    <name type="scientific">Paramagnetospirillum magnetotacticum MS-1</name>
    <dbReference type="NCBI Taxonomy" id="272627"/>
    <lineage>
        <taxon>Bacteria</taxon>
        <taxon>Pseudomonadati</taxon>
        <taxon>Pseudomonadota</taxon>
        <taxon>Alphaproteobacteria</taxon>
        <taxon>Rhodospirillales</taxon>
        <taxon>Magnetospirillaceae</taxon>
        <taxon>Paramagnetospirillum</taxon>
    </lineage>
</organism>
<comment type="similarity">
    <text evidence="3 13">Belongs to the ABC-3 integral membrane protein family.</text>
</comment>
<evidence type="ECO:0000256" key="1">
    <source>
        <dbReference type="ARBA" id="ARBA00002313"/>
    </source>
</evidence>
<evidence type="ECO:0000256" key="7">
    <source>
        <dbReference type="ARBA" id="ARBA00022833"/>
    </source>
</evidence>
<gene>
    <name evidence="15" type="ORF">CCC_02206</name>
</gene>
<keyword evidence="8" id="KW-0864">Zinc transport</keyword>
<feature type="transmembrane region" description="Helical" evidence="14">
    <location>
        <begin position="178"/>
        <end position="211"/>
    </location>
</feature>
<dbReference type="AlphaFoldDB" id="A0A0C2V110"/>
<dbReference type="InterPro" id="IPR001626">
    <property type="entry name" value="ABC_TroCD"/>
</dbReference>
<evidence type="ECO:0000256" key="13">
    <source>
        <dbReference type="RuleBase" id="RU003943"/>
    </source>
</evidence>
<feature type="transmembrane region" description="Helical" evidence="14">
    <location>
        <begin position="123"/>
        <end position="151"/>
    </location>
</feature>
<dbReference type="PANTHER" id="PTHR30477">
    <property type="entry name" value="ABC-TRANSPORTER METAL-BINDING PROTEIN"/>
    <property type="match status" value="1"/>
</dbReference>
<evidence type="ECO:0000256" key="4">
    <source>
        <dbReference type="ARBA" id="ARBA00022448"/>
    </source>
</evidence>
<evidence type="ECO:0000256" key="10">
    <source>
        <dbReference type="ARBA" id="ARBA00023065"/>
    </source>
</evidence>
<evidence type="ECO:0000256" key="6">
    <source>
        <dbReference type="ARBA" id="ARBA00022692"/>
    </source>
</evidence>
<dbReference type="STRING" id="272627.CCC_02206"/>
<evidence type="ECO:0000313" key="15">
    <source>
        <dbReference type="EMBL" id="KIL98756.1"/>
    </source>
</evidence>
<dbReference type="EMBL" id="JXSL01000027">
    <property type="protein sequence ID" value="KIL98756.1"/>
    <property type="molecule type" value="Genomic_DNA"/>
</dbReference>
<evidence type="ECO:0000256" key="5">
    <source>
        <dbReference type="ARBA" id="ARBA00022475"/>
    </source>
</evidence>
<accession>A0A0C2V110</accession>
<dbReference type="Pfam" id="PF00950">
    <property type="entry name" value="ABC-3"/>
    <property type="match status" value="1"/>
</dbReference>
<evidence type="ECO:0000256" key="14">
    <source>
        <dbReference type="SAM" id="Phobius"/>
    </source>
</evidence>
<dbReference type="Proteomes" id="UP000031971">
    <property type="component" value="Unassembled WGS sequence"/>
</dbReference>
<feature type="transmembrane region" description="Helical" evidence="14">
    <location>
        <begin position="12"/>
        <end position="36"/>
    </location>
</feature>
<keyword evidence="5" id="KW-1003">Cell membrane</keyword>
<keyword evidence="16" id="KW-1185">Reference proteome</keyword>
<evidence type="ECO:0000256" key="9">
    <source>
        <dbReference type="ARBA" id="ARBA00022989"/>
    </source>
</evidence>
<reference evidence="15 16" key="1">
    <citation type="submission" date="2015-01" db="EMBL/GenBank/DDBJ databases">
        <title>Genome Sequence of Magnetospirillum magnetotacticum Strain MS-1.</title>
        <authorList>
            <person name="Marinov G.K."/>
            <person name="Smalley M.D."/>
            <person name="DeSalvo G."/>
        </authorList>
    </citation>
    <scope>NUCLEOTIDE SEQUENCE [LARGE SCALE GENOMIC DNA]</scope>
    <source>
        <strain evidence="15 16">MS-1</strain>
    </source>
</reference>
<dbReference type="CDD" id="cd06550">
    <property type="entry name" value="TM_ABC_iron-siderophores_like"/>
    <property type="match status" value="1"/>
</dbReference>
<dbReference type="Gene3D" id="1.10.3470.10">
    <property type="entry name" value="ABC transporter involved in vitamin B12 uptake, BtuC"/>
    <property type="match status" value="1"/>
</dbReference>
<keyword evidence="7" id="KW-0862">Zinc</keyword>
<dbReference type="InterPro" id="IPR037294">
    <property type="entry name" value="ABC_BtuC-like"/>
</dbReference>
<evidence type="ECO:0000313" key="16">
    <source>
        <dbReference type="Proteomes" id="UP000031971"/>
    </source>
</evidence>
<feature type="transmembrane region" description="Helical" evidence="14">
    <location>
        <begin position="92"/>
        <end position="111"/>
    </location>
</feature>
<evidence type="ECO:0000256" key="8">
    <source>
        <dbReference type="ARBA" id="ARBA00022906"/>
    </source>
</evidence>
<evidence type="ECO:0000256" key="12">
    <source>
        <dbReference type="ARBA" id="ARBA00040080"/>
    </source>
</evidence>
<dbReference type="GO" id="GO:0055085">
    <property type="term" value="P:transmembrane transport"/>
    <property type="evidence" value="ECO:0007669"/>
    <property type="project" value="InterPro"/>
</dbReference>
<dbReference type="SUPFAM" id="SSF81345">
    <property type="entry name" value="ABC transporter involved in vitamin B12 uptake, BtuC"/>
    <property type="match status" value="1"/>
</dbReference>
<dbReference type="PANTHER" id="PTHR30477:SF23">
    <property type="entry name" value="HIGH-AFFINITY ZINC UPTAKE SYSTEM MEMBRANE PROTEIN ZNUB"/>
    <property type="match status" value="1"/>
</dbReference>
<name>A0A0C2V110_PARME</name>
<keyword evidence="9 14" id="KW-1133">Transmembrane helix</keyword>
<keyword evidence="4 13" id="KW-0813">Transport</keyword>
<evidence type="ECO:0000256" key="2">
    <source>
        <dbReference type="ARBA" id="ARBA00004651"/>
    </source>
</evidence>
<keyword evidence="10" id="KW-0406">Ion transport</keyword>
<feature type="transmembrane region" description="Helical" evidence="14">
    <location>
        <begin position="223"/>
        <end position="243"/>
    </location>
</feature>
<dbReference type="GO" id="GO:0010043">
    <property type="term" value="P:response to zinc ion"/>
    <property type="evidence" value="ECO:0007669"/>
    <property type="project" value="TreeGrafter"/>
</dbReference>
<sequence length="268" mass="27817">MFMDQGAAMDDFLIRALMAGAAVALVAGPLGCFIVWRRMAYFGDALAHSALLGIVAGLLLGVAPLVGVAALCVIAALILARAEVDRATGGDSLLGILAHGSLALGLVLLSLMDRVRVDLMGWLFGDILAVGASDLAWLWGGACFVLAMLVWQWRSLVAAAVDEDLAVVEGHKVARVRMLLMLLVALGVAGAMKVVGIMLVTAMLIIPAAAVRRLSRTPEQMAGLAALAGLIAVALGLAGSWIWDTPSGPSIVTVATALFLLSRTLSRR</sequence>
<dbReference type="GO" id="GO:0006829">
    <property type="term" value="P:zinc ion transport"/>
    <property type="evidence" value="ECO:0007669"/>
    <property type="project" value="UniProtKB-KW"/>
</dbReference>